<name>A0A562R7F0_9BURK</name>
<feature type="chain" id="PRO_5021894321" evidence="1">
    <location>
        <begin position="24"/>
        <end position="147"/>
    </location>
</feature>
<keyword evidence="1" id="KW-0732">Signal</keyword>
<proteinExistence type="predicted"/>
<dbReference type="EMBL" id="VLLB01000005">
    <property type="protein sequence ID" value="TWI64306.1"/>
    <property type="molecule type" value="Genomic_DNA"/>
</dbReference>
<comment type="caution">
    <text evidence="2">The sequence shown here is derived from an EMBL/GenBank/DDBJ whole genome shotgun (WGS) entry which is preliminary data.</text>
</comment>
<gene>
    <name evidence="2" type="ORF">IP91_03075</name>
</gene>
<accession>A0A562R7F0</accession>
<evidence type="ECO:0000313" key="2">
    <source>
        <dbReference type="EMBL" id="TWI64306.1"/>
    </source>
</evidence>
<reference evidence="2 3" key="1">
    <citation type="journal article" date="2015" name="Stand. Genomic Sci.">
        <title>Genomic Encyclopedia of Bacterial and Archaeal Type Strains, Phase III: the genomes of soil and plant-associated and newly described type strains.</title>
        <authorList>
            <person name="Whitman W.B."/>
            <person name="Woyke T."/>
            <person name="Klenk H.P."/>
            <person name="Zhou Y."/>
            <person name="Lilburn T.G."/>
            <person name="Beck B.J."/>
            <person name="De Vos P."/>
            <person name="Vandamme P."/>
            <person name="Eisen J.A."/>
            <person name="Garrity G."/>
            <person name="Hugenholtz P."/>
            <person name="Kyrpides N.C."/>
        </authorList>
    </citation>
    <scope>NUCLEOTIDE SEQUENCE [LARGE SCALE GENOMIC DNA]</scope>
    <source>
        <strain evidence="2 3">CGMCC 1.10822</strain>
    </source>
</reference>
<organism evidence="2 3">
    <name type="scientific">Pseudoduganella lurida</name>
    <dbReference type="NCBI Taxonomy" id="1036180"/>
    <lineage>
        <taxon>Bacteria</taxon>
        <taxon>Pseudomonadati</taxon>
        <taxon>Pseudomonadota</taxon>
        <taxon>Betaproteobacteria</taxon>
        <taxon>Burkholderiales</taxon>
        <taxon>Oxalobacteraceae</taxon>
        <taxon>Telluria group</taxon>
        <taxon>Pseudoduganella</taxon>
    </lineage>
</organism>
<evidence type="ECO:0000313" key="3">
    <source>
        <dbReference type="Proteomes" id="UP000318431"/>
    </source>
</evidence>
<dbReference type="AlphaFoldDB" id="A0A562R7F0"/>
<dbReference type="RefSeq" id="WP_145649971.1">
    <property type="nucleotide sequence ID" value="NZ_VLLB01000005.1"/>
</dbReference>
<evidence type="ECO:0000256" key="1">
    <source>
        <dbReference type="SAM" id="SignalP"/>
    </source>
</evidence>
<dbReference type="OrthoDB" id="21915at2"/>
<sequence>MKTSAALLFSAMLSALFSVSSHAAAQAAPTETEAIAAAREAAQTWLALVDANQYAQSWQQAAAPLRNAISTAQWEKDARNVRLPFGAFQGREVTSATYSTTMPGVPKGSFVVIKYASRFADRANAVETVTPMLEPDGQWRVSGYFIR</sequence>
<keyword evidence="3" id="KW-1185">Reference proteome</keyword>
<protein>
    <submittedName>
        <fullName evidence="2">Uncharacterized protein DUF4019</fullName>
    </submittedName>
</protein>
<dbReference type="Pfam" id="PF13211">
    <property type="entry name" value="DUF4019"/>
    <property type="match status" value="1"/>
</dbReference>
<dbReference type="InterPro" id="IPR025091">
    <property type="entry name" value="DUF4019"/>
</dbReference>
<feature type="signal peptide" evidence="1">
    <location>
        <begin position="1"/>
        <end position="23"/>
    </location>
</feature>
<dbReference type="Proteomes" id="UP000318431">
    <property type="component" value="Unassembled WGS sequence"/>
</dbReference>